<feature type="compositionally biased region" description="Polar residues" evidence="6">
    <location>
        <begin position="92"/>
        <end position="115"/>
    </location>
</feature>
<dbReference type="EMBL" id="CM035416">
    <property type="protein sequence ID" value="KAH7426043.1"/>
    <property type="molecule type" value="Genomic_DNA"/>
</dbReference>
<evidence type="ECO:0000259" key="7">
    <source>
        <dbReference type="PROSITE" id="PS51775"/>
    </source>
</evidence>
<keyword evidence="9" id="KW-1185">Reference proteome</keyword>
<dbReference type="GO" id="GO:0016020">
    <property type="term" value="C:membrane"/>
    <property type="evidence" value="ECO:0007669"/>
    <property type="project" value="UniProtKB-SubCell"/>
</dbReference>
<organism evidence="8 9">
    <name type="scientific">Ceratopteris richardii</name>
    <name type="common">Triangle waterfern</name>
    <dbReference type="NCBI Taxonomy" id="49495"/>
    <lineage>
        <taxon>Eukaryota</taxon>
        <taxon>Viridiplantae</taxon>
        <taxon>Streptophyta</taxon>
        <taxon>Embryophyta</taxon>
        <taxon>Tracheophyta</taxon>
        <taxon>Polypodiopsida</taxon>
        <taxon>Polypodiidae</taxon>
        <taxon>Polypodiales</taxon>
        <taxon>Pteridineae</taxon>
        <taxon>Pteridaceae</taxon>
        <taxon>Parkerioideae</taxon>
        <taxon>Ceratopteris</taxon>
    </lineage>
</organism>
<evidence type="ECO:0000256" key="6">
    <source>
        <dbReference type="SAM" id="MobiDB-lite"/>
    </source>
</evidence>
<feature type="coiled-coil region" evidence="5">
    <location>
        <begin position="660"/>
        <end position="694"/>
    </location>
</feature>
<dbReference type="Proteomes" id="UP000825935">
    <property type="component" value="Chromosome 11"/>
</dbReference>
<reference evidence="8" key="1">
    <citation type="submission" date="2021-08" db="EMBL/GenBank/DDBJ databases">
        <title>WGS assembly of Ceratopteris richardii.</title>
        <authorList>
            <person name="Marchant D.B."/>
            <person name="Chen G."/>
            <person name="Jenkins J."/>
            <person name="Shu S."/>
            <person name="Leebens-Mack J."/>
            <person name="Grimwood J."/>
            <person name="Schmutz J."/>
            <person name="Soltis P."/>
            <person name="Soltis D."/>
            <person name="Chen Z.-H."/>
        </authorList>
    </citation>
    <scope>NUCLEOTIDE SEQUENCE</scope>
    <source>
        <strain evidence="8">Whitten #5841</strain>
        <tissue evidence="8">Leaf</tissue>
    </source>
</reference>
<feature type="region of interest" description="Disordered" evidence="6">
    <location>
        <begin position="86"/>
        <end position="144"/>
    </location>
</feature>
<evidence type="ECO:0000256" key="1">
    <source>
        <dbReference type="ARBA" id="ARBA00004370"/>
    </source>
</evidence>
<keyword evidence="2" id="KW-0812">Transmembrane</keyword>
<evidence type="ECO:0000256" key="4">
    <source>
        <dbReference type="ARBA" id="ARBA00023136"/>
    </source>
</evidence>
<keyword evidence="4" id="KW-0472">Membrane</keyword>
<accession>A0A8T2TWS6</accession>
<feature type="coiled-coil region" evidence="5">
    <location>
        <begin position="155"/>
        <end position="196"/>
    </location>
</feature>
<dbReference type="GO" id="GO:0080115">
    <property type="term" value="F:myosin XI tail binding"/>
    <property type="evidence" value="ECO:0007669"/>
    <property type="project" value="UniProtKB-ARBA"/>
</dbReference>
<feature type="compositionally biased region" description="Basic and acidic residues" evidence="6">
    <location>
        <begin position="120"/>
        <end position="144"/>
    </location>
</feature>
<comment type="caution">
    <text evidence="8">The sequence shown here is derived from an EMBL/GenBank/DDBJ whole genome shotgun (WGS) entry which is preliminary data.</text>
</comment>
<evidence type="ECO:0000313" key="9">
    <source>
        <dbReference type="Proteomes" id="UP000825935"/>
    </source>
</evidence>
<protein>
    <recommendedName>
        <fullName evidence="7">GTD-binding domain-containing protein</fullName>
    </recommendedName>
</protein>
<dbReference type="PANTHER" id="PTHR31422:SF3">
    <property type="entry name" value="GTD-BINDING DOMAIN-CONTAINING PROTEIN"/>
    <property type="match status" value="1"/>
</dbReference>
<comment type="subcellular location">
    <subcellularLocation>
        <location evidence="1">Membrane</location>
    </subcellularLocation>
</comment>
<evidence type="ECO:0000313" key="8">
    <source>
        <dbReference type="EMBL" id="KAH7426043.1"/>
    </source>
</evidence>
<feature type="domain" description="GTD-binding" evidence="7">
    <location>
        <begin position="160"/>
        <end position="258"/>
    </location>
</feature>
<sequence>MRRASDLRSYPAKRTDERSCSLIHVNGDFECYPRQRSVKRKLPSSACVADAQNRKQENAFYNVNAPRPPKHLASFRKSISDPLRVFDDSDESSNQQGAFSMNSTSDFKQTISRGQRTQHRIADTENVPREKRGGPKPGLKDRTNLEPKISVKQINDNTRNEILALKEALHSEREAHRALQAELEQERNASSSAANEAMSMIARIQEEKAAVLMEARQFKRIAEERELHNQEAITLLKEMLLNKEEEALALEHELTMCRNMLLAIEAGEPVQNLMVRYLDAGEHEENSGVMEIFHGLNKGSSAGWTGFERHSKGLRIFGTGLQQGSNKEESMTSEFTRETFNRTFNALETGNIRGNLEAYFDKAGQVTEEMALWKDKQLDKGAYENLSEKGRSVGVSNTVQESPSIWSQHAVHDYRDVDSLQWSVAFSGGKGISECESEPPGCVIDEQNRSIWDRIKKLEHRLETFGVDSEQGFEFGGLHGNIEETPETPGFKFPNKKAVTHCRDRATHSKTHLEEIGLARRDFATNSMNLQMKGGLQDHEAGAAELISSEESICQSLPESPLKIPGRESSHVSEQSHSVVALDVVENLHDIYVVDIKSTQFPQSSSKSSEVDGSSDPVVFMEKPCSPTELMKPVMETMAVTPPDSADVRNLSSSLSGTEIQQLHMRLQTLENEKRSMQQAVMALQAENRELKSVQTVALQLGDTRHLQNLKRSVQTSEQPCKRAKSEQTSFSSLFRGFLSYLPSCSMQENHSFVPPYEGLGSDAVQRDQMGLSHLLQESPHLKRKQLIVRNMKIKVPTAI</sequence>
<dbReference type="PROSITE" id="PS51775">
    <property type="entry name" value="GTD_BINDING"/>
    <property type="match status" value="1"/>
</dbReference>
<dbReference type="OrthoDB" id="1100010at2759"/>
<keyword evidence="3" id="KW-1133">Transmembrane helix</keyword>
<keyword evidence="5" id="KW-0175">Coiled coil</keyword>
<evidence type="ECO:0000256" key="2">
    <source>
        <dbReference type="ARBA" id="ARBA00022692"/>
    </source>
</evidence>
<dbReference type="Pfam" id="PF04576">
    <property type="entry name" value="Zein-binding"/>
    <property type="match status" value="1"/>
</dbReference>
<dbReference type="PANTHER" id="PTHR31422">
    <property type="entry name" value="BNAANNG28530D PROTEIN"/>
    <property type="match status" value="1"/>
</dbReference>
<dbReference type="AlphaFoldDB" id="A0A8T2TWS6"/>
<gene>
    <name evidence="8" type="ORF">KP509_11G082600</name>
</gene>
<evidence type="ECO:0000256" key="3">
    <source>
        <dbReference type="ARBA" id="ARBA00022989"/>
    </source>
</evidence>
<name>A0A8T2TWS6_CERRI</name>
<dbReference type="InterPro" id="IPR007656">
    <property type="entry name" value="GTD-bd"/>
</dbReference>
<dbReference type="OMA" id="YMHEAIS"/>
<evidence type="ECO:0000256" key="5">
    <source>
        <dbReference type="SAM" id="Coils"/>
    </source>
</evidence>
<proteinExistence type="predicted"/>